<name>A0ABN8E5I4_9VIBR</name>
<feature type="transmembrane region" description="Helical" evidence="3">
    <location>
        <begin position="154"/>
        <end position="173"/>
    </location>
</feature>
<evidence type="ECO:0000256" key="1">
    <source>
        <dbReference type="ARBA" id="ARBA00004127"/>
    </source>
</evidence>
<feature type="transmembrane region" description="Helical" evidence="3">
    <location>
        <begin position="216"/>
        <end position="237"/>
    </location>
</feature>
<dbReference type="Gene3D" id="1.20.1530.20">
    <property type="match status" value="1"/>
</dbReference>
<dbReference type="RefSeq" id="WP_237362005.1">
    <property type="nucleotide sequence ID" value="NZ_CAKLDM010000002.1"/>
</dbReference>
<organism evidence="4 5">
    <name type="scientific">Vibrio marisflavi CECT 7928</name>
    <dbReference type="NCBI Taxonomy" id="634439"/>
    <lineage>
        <taxon>Bacteria</taxon>
        <taxon>Pseudomonadati</taxon>
        <taxon>Pseudomonadota</taxon>
        <taxon>Gammaproteobacteria</taxon>
        <taxon>Vibrionales</taxon>
        <taxon>Vibrionaceae</taxon>
        <taxon>Vibrio</taxon>
    </lineage>
</organism>
<feature type="transmembrane region" description="Helical" evidence="3">
    <location>
        <begin position="123"/>
        <end position="142"/>
    </location>
</feature>
<keyword evidence="3" id="KW-0812">Transmembrane</keyword>
<feature type="transmembrane region" description="Helical" evidence="3">
    <location>
        <begin position="6"/>
        <end position="25"/>
    </location>
</feature>
<accession>A0ABN8E5I4</accession>
<keyword evidence="5" id="KW-1185">Reference proteome</keyword>
<proteinExistence type="predicted"/>
<keyword evidence="3" id="KW-0472">Membrane</keyword>
<feature type="transmembrane region" description="Helical" evidence="3">
    <location>
        <begin position="273"/>
        <end position="294"/>
    </location>
</feature>
<feature type="transmembrane region" description="Helical" evidence="3">
    <location>
        <begin position="185"/>
        <end position="204"/>
    </location>
</feature>
<keyword evidence="2" id="KW-0813">Transport</keyword>
<feature type="transmembrane region" description="Helical" evidence="3">
    <location>
        <begin position="37"/>
        <end position="55"/>
    </location>
</feature>
<evidence type="ECO:0000313" key="5">
    <source>
        <dbReference type="Proteomes" id="UP000838748"/>
    </source>
</evidence>
<protein>
    <recommendedName>
        <fullName evidence="6">Transporter</fullName>
    </recommendedName>
</protein>
<dbReference type="InterPro" id="IPR038770">
    <property type="entry name" value="Na+/solute_symporter_sf"/>
</dbReference>
<evidence type="ECO:0000256" key="2">
    <source>
        <dbReference type="ARBA" id="ARBA00022448"/>
    </source>
</evidence>
<feature type="transmembrane region" description="Helical" evidence="3">
    <location>
        <begin position="96"/>
        <end position="117"/>
    </location>
</feature>
<evidence type="ECO:0008006" key="6">
    <source>
        <dbReference type="Google" id="ProtNLM"/>
    </source>
</evidence>
<feature type="transmembrane region" description="Helical" evidence="3">
    <location>
        <begin position="243"/>
        <end position="261"/>
    </location>
</feature>
<evidence type="ECO:0000256" key="3">
    <source>
        <dbReference type="SAM" id="Phobius"/>
    </source>
</evidence>
<dbReference type="EMBL" id="CAKLDM010000002">
    <property type="protein sequence ID" value="CAH0539963.1"/>
    <property type="molecule type" value="Genomic_DNA"/>
</dbReference>
<evidence type="ECO:0000313" key="4">
    <source>
        <dbReference type="EMBL" id="CAH0539963.1"/>
    </source>
</evidence>
<sequence length="295" mass="32066">MEHLFYHLINIILPVLLCIFVGFLLGKFNKPFDTKVVTSLMANVGYPSLILAHLVGRTIDLDIFFKMLLSGVWIILAFVAITAIFLKLVKLPIRTYLNPLSLSNVGNTGLPICALVYGPKGLIYGLAFVVAVTVFNFTIGRWISSGSFTLKQLLTSPVIYSVVISVVMLLTGTHFPKPIASGLDILSGLAIPLMLLTLGHSLSTMKLGNMKLGTGLAIYHLVVAIILTWVSLPIFGFQGVARGVFILEGLMPVAASTYLWVSIYRKEDAPSVASVILVSTLMTILVVPVALTYWV</sequence>
<dbReference type="Proteomes" id="UP000838748">
    <property type="component" value="Unassembled WGS sequence"/>
</dbReference>
<keyword evidence="3" id="KW-1133">Transmembrane helix</keyword>
<comment type="caution">
    <text evidence="4">The sequence shown here is derived from an EMBL/GenBank/DDBJ whole genome shotgun (WGS) entry which is preliminary data.</text>
</comment>
<dbReference type="PANTHER" id="PTHR36838:SF1">
    <property type="entry name" value="SLR1864 PROTEIN"/>
    <property type="match status" value="1"/>
</dbReference>
<feature type="transmembrane region" description="Helical" evidence="3">
    <location>
        <begin position="67"/>
        <end position="89"/>
    </location>
</feature>
<gene>
    <name evidence="4" type="ORF">VMF7928_02546</name>
</gene>
<reference evidence="4" key="1">
    <citation type="submission" date="2021-11" db="EMBL/GenBank/DDBJ databases">
        <authorList>
            <person name="Rodrigo-Torres L."/>
            <person name="Arahal R. D."/>
            <person name="Lucena T."/>
        </authorList>
    </citation>
    <scope>NUCLEOTIDE SEQUENCE</scope>
    <source>
        <strain evidence="4">CECT 7928</strain>
    </source>
</reference>
<dbReference type="PANTHER" id="PTHR36838">
    <property type="entry name" value="AUXIN EFFLUX CARRIER FAMILY PROTEIN"/>
    <property type="match status" value="1"/>
</dbReference>
<comment type="subcellular location">
    <subcellularLocation>
        <location evidence="1">Endomembrane system</location>
        <topology evidence="1">Multi-pass membrane protein</topology>
    </subcellularLocation>
</comment>